<sequence length="211" mass="24512">MQITDFSNEILSRIFKQSSITDYASIALVSRQFYTVVNDNECWRDLVKPDYIAKDENQVKQLFLNNLSARKFEYIPVDQKGKIYLTLIKLSAGELVEKAKNDIKTAKIILENKALYHKILGWHRCLTHNLKEIAISDISLAETILTSPIFYKCFSENSNRTVASHHLRCIMEAYPEITRQLISENQELNALFLDKIGQRMHTIWKNRKAMA</sequence>
<dbReference type="PROSITE" id="PS50181">
    <property type="entry name" value="FBOX"/>
    <property type="match status" value="1"/>
</dbReference>
<dbReference type="RefSeq" id="WP_045363135.1">
    <property type="nucleotide sequence ID" value="NZ_AP018150.1"/>
</dbReference>
<reference evidence="1 2" key="1">
    <citation type="journal article" date="2018" name="Microbes Environ.">
        <title>Comparative Genomic Insights into Endofungal Lifestyles of Two Bacterial Endosymbionts, Mycoavidus cysteinexigens and Burkholderia rhizoxinica.</title>
        <authorList>
            <person name="Sharmin D."/>
            <person name="Guo Y."/>
            <person name="Nishizawa T."/>
            <person name="Ohshima S."/>
            <person name="Sato Y."/>
            <person name="Takashima Y."/>
            <person name="Narisawa K."/>
            <person name="Ohta H."/>
        </authorList>
    </citation>
    <scope>NUCLEOTIDE SEQUENCE [LARGE SCALE GENOMIC DNA]</scope>
    <source>
        <strain evidence="1 2">B1-EB</strain>
    </source>
</reference>
<keyword evidence="2" id="KW-1185">Reference proteome</keyword>
<dbReference type="InterPro" id="IPR036047">
    <property type="entry name" value="F-box-like_dom_sf"/>
</dbReference>
<dbReference type="InterPro" id="IPR001810">
    <property type="entry name" value="F-box_dom"/>
</dbReference>
<evidence type="ECO:0000313" key="1">
    <source>
        <dbReference type="EMBL" id="BBE08674.1"/>
    </source>
</evidence>
<gene>
    <name evidence="1" type="ORF">MCB1EB_0513</name>
</gene>
<dbReference type="Proteomes" id="UP000282597">
    <property type="component" value="Chromosome"/>
</dbReference>
<evidence type="ECO:0000313" key="2">
    <source>
        <dbReference type="Proteomes" id="UP000282597"/>
    </source>
</evidence>
<dbReference type="SUPFAM" id="SSF81383">
    <property type="entry name" value="F-box domain"/>
    <property type="match status" value="1"/>
</dbReference>
<protein>
    <submittedName>
        <fullName evidence="1">Uncharacterized protein</fullName>
    </submittedName>
</protein>
<organism evidence="1 2">
    <name type="scientific">Mycoavidus cysteinexigens</name>
    <dbReference type="NCBI Taxonomy" id="1553431"/>
    <lineage>
        <taxon>Bacteria</taxon>
        <taxon>Pseudomonadati</taxon>
        <taxon>Pseudomonadota</taxon>
        <taxon>Betaproteobacteria</taxon>
        <taxon>Burkholderiales</taxon>
        <taxon>Burkholderiaceae</taxon>
        <taxon>Mycoavidus</taxon>
    </lineage>
</organism>
<dbReference type="Gene3D" id="1.20.1280.50">
    <property type="match status" value="1"/>
</dbReference>
<dbReference type="Pfam" id="PF12937">
    <property type="entry name" value="F-box-like"/>
    <property type="match status" value="1"/>
</dbReference>
<proteinExistence type="predicted"/>
<dbReference type="KEGG" id="mcys:MCB1EB_0513"/>
<dbReference type="EMBL" id="AP018150">
    <property type="protein sequence ID" value="BBE08674.1"/>
    <property type="molecule type" value="Genomic_DNA"/>
</dbReference>
<name>A0A2Z6ETC9_9BURK</name>
<dbReference type="SMART" id="SM00256">
    <property type="entry name" value="FBOX"/>
    <property type="match status" value="1"/>
</dbReference>
<accession>A0A2Z6ETC9</accession>
<dbReference type="AlphaFoldDB" id="A0A2Z6ETC9"/>